<evidence type="ECO:0000313" key="1">
    <source>
        <dbReference type="EMBL" id="KAI8537467.1"/>
    </source>
</evidence>
<keyword evidence="2" id="KW-1185">Reference proteome</keyword>
<comment type="caution">
    <text evidence="1">The sequence shown here is derived from an EMBL/GenBank/DDBJ whole genome shotgun (WGS) entry which is preliminary data.</text>
</comment>
<sequence length="194" mass="22313">MRMTCLFIAFDDLYFQNELVTYIFLFKFMAFDIAAFFLLFLYAVVRGKGKSKQLDYTTDEEDTEEQTSDEEFLPHKEVSKGIIEADAISNPPKKFKTKKLAGRKPIEVTSSSVPKDSHERHAQSQYDLRVKDGSLEQTNDEREDVEQHEDGEEKLVCVEKGAMPINDEREPMIGVVQETFRVGSMHDQDIEKGT</sequence>
<dbReference type="Proteomes" id="UP001062846">
    <property type="component" value="Chromosome 9"/>
</dbReference>
<dbReference type="EMBL" id="CM046396">
    <property type="protein sequence ID" value="KAI8537467.1"/>
    <property type="molecule type" value="Genomic_DNA"/>
</dbReference>
<proteinExistence type="predicted"/>
<protein>
    <submittedName>
        <fullName evidence="1">Uncharacterized protein</fullName>
    </submittedName>
</protein>
<organism evidence="1 2">
    <name type="scientific">Rhododendron molle</name>
    <name type="common">Chinese azalea</name>
    <name type="synonym">Azalea mollis</name>
    <dbReference type="NCBI Taxonomy" id="49168"/>
    <lineage>
        <taxon>Eukaryota</taxon>
        <taxon>Viridiplantae</taxon>
        <taxon>Streptophyta</taxon>
        <taxon>Embryophyta</taxon>
        <taxon>Tracheophyta</taxon>
        <taxon>Spermatophyta</taxon>
        <taxon>Magnoliopsida</taxon>
        <taxon>eudicotyledons</taxon>
        <taxon>Gunneridae</taxon>
        <taxon>Pentapetalae</taxon>
        <taxon>asterids</taxon>
        <taxon>Ericales</taxon>
        <taxon>Ericaceae</taxon>
        <taxon>Ericoideae</taxon>
        <taxon>Rhodoreae</taxon>
        <taxon>Rhododendron</taxon>
    </lineage>
</organism>
<gene>
    <name evidence="1" type="ORF">RHMOL_Rhmol09G0025500</name>
</gene>
<reference evidence="1" key="1">
    <citation type="submission" date="2022-02" db="EMBL/GenBank/DDBJ databases">
        <title>Plant Genome Project.</title>
        <authorList>
            <person name="Zhang R.-G."/>
        </authorList>
    </citation>
    <scope>NUCLEOTIDE SEQUENCE</scope>
    <source>
        <strain evidence="1">AT1</strain>
    </source>
</reference>
<accession>A0ACC0MA84</accession>
<evidence type="ECO:0000313" key="2">
    <source>
        <dbReference type="Proteomes" id="UP001062846"/>
    </source>
</evidence>
<name>A0ACC0MA84_RHOML</name>